<evidence type="ECO:0000256" key="21">
    <source>
        <dbReference type="ARBA" id="ARBA00026099"/>
    </source>
</evidence>
<evidence type="ECO:0000256" key="18">
    <source>
        <dbReference type="ARBA" id="ARBA00023268"/>
    </source>
</evidence>
<evidence type="ECO:0000256" key="8">
    <source>
        <dbReference type="ARBA" id="ARBA00022679"/>
    </source>
</evidence>
<evidence type="ECO:0000256" key="1">
    <source>
        <dbReference type="ARBA" id="ARBA00004192"/>
    </source>
</evidence>
<keyword evidence="7" id="KW-0507">mRNA processing</keyword>
<comment type="subcellular location">
    <subcellularLocation>
        <location evidence="1">Host cytoplasm</location>
    </subcellularLocation>
    <subcellularLocation>
        <location evidence="2">Virion</location>
    </subcellularLocation>
</comment>
<dbReference type="GO" id="GO:0016787">
    <property type="term" value="F:hydrolase activity"/>
    <property type="evidence" value="ECO:0007669"/>
    <property type="project" value="UniProtKB-KW"/>
</dbReference>
<reference evidence="29" key="2">
    <citation type="submission" date="2020-03" db="EMBL/GenBank/DDBJ databases">
        <authorList>
            <person name="Kafer S."/>
            <person name="Paraskevopoulou S."/>
            <person name="Zirkel F."/>
            <person name="Wieseke N."/>
            <person name="Donath A."/>
            <person name="Petersen M."/>
            <person name="Jones T.C."/>
            <person name="Liu S."/>
            <person name="Zhou X."/>
            <person name="Middendorf M."/>
            <person name="Junglen S."/>
            <person name="Misof B."/>
            <person name="Drosten C."/>
        </authorList>
    </citation>
    <scope>NUCLEOTIDE SEQUENCE</scope>
    <source>
        <strain evidence="29">OKIAV29</strain>
    </source>
</reference>
<dbReference type="EC" id="2.7.7.88" evidence="4"/>
<dbReference type="Pfam" id="PF14314">
    <property type="entry name" value="Methyltrans_Mon_2nd"/>
    <property type="match status" value="1"/>
</dbReference>
<comment type="catalytic activity">
    <reaction evidence="19">
        <text>a 5'-end triphospho-adenylyl-adenylyl-cytidylyl-adenosine in mRNA + GDP + H(+) = a 5'-end (5'-triphosphoguanosine)-adenylyl-adenylyl-cytidylyl-adenosine in mRNA + diphosphate</text>
        <dbReference type="Rhea" id="RHEA:65436"/>
        <dbReference type="Rhea" id="RHEA-COMP:16797"/>
        <dbReference type="Rhea" id="RHEA-COMP:16799"/>
        <dbReference type="ChEBI" id="CHEBI:15378"/>
        <dbReference type="ChEBI" id="CHEBI:33019"/>
        <dbReference type="ChEBI" id="CHEBI:58189"/>
        <dbReference type="ChEBI" id="CHEBI:156484"/>
        <dbReference type="ChEBI" id="CHEBI:156503"/>
        <dbReference type="EC" id="2.7.7.88"/>
    </reaction>
</comment>
<evidence type="ECO:0000256" key="5">
    <source>
        <dbReference type="ARBA" id="ARBA00022484"/>
    </source>
</evidence>
<evidence type="ECO:0000259" key="28">
    <source>
        <dbReference type="PROSITE" id="PS51590"/>
    </source>
</evidence>
<keyword evidence="8" id="KW-0808">Transferase</keyword>
<dbReference type="Pfam" id="PF14318">
    <property type="entry name" value="Mononeg_mRNAcap"/>
    <property type="match status" value="1"/>
</dbReference>
<dbReference type="EC" id="2.7.7.48" evidence="3"/>
<reference evidence="29" key="1">
    <citation type="journal article" date="2019" name="PLoS Pathog.">
        <title>Re-assessing the diversity of negative strand RNA viruses in insects.</title>
        <authorList>
            <person name="Kafer S."/>
            <person name="Paraskevopoulou S."/>
            <person name="Zirkel F."/>
            <person name="Wieseke N."/>
            <person name="Donath A."/>
            <person name="Petersen M."/>
            <person name="Jones T.C."/>
            <person name="Liu S."/>
            <person name="Zhou X."/>
            <person name="Middendorf M."/>
            <person name="Junglen S."/>
            <person name="Misof B."/>
            <person name="Drosten C."/>
        </authorList>
    </citation>
    <scope>NUCLEOTIDE SEQUENCE</scope>
    <source>
        <strain evidence="29">OKIAV29</strain>
    </source>
</reference>
<evidence type="ECO:0000256" key="15">
    <source>
        <dbReference type="ARBA" id="ARBA00022953"/>
    </source>
</evidence>
<evidence type="ECO:0000256" key="9">
    <source>
        <dbReference type="ARBA" id="ARBA00022691"/>
    </source>
</evidence>
<evidence type="ECO:0000256" key="24">
    <source>
        <dbReference type="ARBA" id="ARBA00047332"/>
    </source>
</evidence>
<proteinExistence type="predicted"/>
<dbReference type="GO" id="GO:0030430">
    <property type="term" value="C:host cell cytoplasm"/>
    <property type="evidence" value="ECO:0007669"/>
    <property type="project" value="UniProtKB-SubCell"/>
</dbReference>
<dbReference type="GO" id="GO:0044423">
    <property type="term" value="C:virion component"/>
    <property type="evidence" value="ECO:0007669"/>
    <property type="project" value="UniProtKB-KW"/>
</dbReference>
<evidence type="ECO:0000256" key="6">
    <source>
        <dbReference type="ARBA" id="ARBA00022603"/>
    </source>
</evidence>
<dbReference type="EC" id="2.1.1.375" evidence="21"/>
<evidence type="ECO:0000256" key="25">
    <source>
        <dbReference type="ARBA" id="ARBA00047370"/>
    </source>
</evidence>
<evidence type="ECO:0000259" key="27">
    <source>
        <dbReference type="PROSITE" id="PS50526"/>
    </source>
</evidence>
<comment type="catalytic activity">
    <reaction evidence="26">
        <text>GTP + H2O = GDP + phosphate + H(+)</text>
        <dbReference type="Rhea" id="RHEA:19669"/>
        <dbReference type="ChEBI" id="CHEBI:15377"/>
        <dbReference type="ChEBI" id="CHEBI:15378"/>
        <dbReference type="ChEBI" id="CHEBI:37565"/>
        <dbReference type="ChEBI" id="CHEBI:43474"/>
        <dbReference type="ChEBI" id="CHEBI:58189"/>
    </reaction>
</comment>
<keyword evidence="12" id="KW-0378">Hydrolase</keyword>
<feature type="domain" description="Mononegavirus-type SAM-dependent 2'-O-MTase" evidence="28">
    <location>
        <begin position="1748"/>
        <end position="1948"/>
    </location>
</feature>
<sequence>MTAKCQSTHLANPLLMDKIQKGFDIYHSGRPSKDPTYQFLVKELSALRSLCGISIPDHYQDGSTVLPQINNLRPVCSQLHYETFHRWLISSHLFGSLGLENLDSNLGDNVSIRKKLDTLKAHSDFPELLSIFELRLFFEEGVLLTCKPLDVPVQSDLKKYKSWSSIPNSSSDCPLFLGEIENLSIVLTRNWAYFVVAGQFPLLLLRDHFLMVSDIIQQRFLCLMAAMYAEIFHKENYPSPETLKSVFQWGDSLLIKGGRQAYTLISYLEAIVISTLQKSHEDVLIDNTLFYNFIQSEFEATSSLLTLEETHNCWREIVDILSHQNDNQKMQIFGLYRIWGHPTVSGRSGILKLRKSACCPRVLNNTLIKIIHRQWREYFCTGYYAMNRRWPAITLDPIAKHSYLGKCLEKGIELDLHHKEYRIDDWDHVTFNQTFTIPDKLELAEVIADKALSHNFPELKKFIERSESIGPGYSRSVIIQWLHSEISNPKEFLEKIGREGFGMYENVMGAYPKEKELKLDPRLYGLLTLLKRLYVVITESLLSDCILPVFPEITMTLDLISLTHKIFSRTKNLRKSDNTNNLQTQHKTIVINMDFNKWNSWMRKEETYEIFKDFDCLFGLNNVYTRSHDMFSESYIYLADSTYTPTVQGDGLKVDEGCWDDHLGGIEGLRQKGWTIFTVVILKFVSSLFGVKCSIMGQGDNQVLFCQYPGHLNDEEVRSRHTKFIEGLKETLLLIGPPLKLEETWSSSNFFIYGKYPVLKGIPLTVSLKRLIRASRMTNEDLQTLEATLSSIAANAASATQNDLDPIIPFVVSNFETAGAIDLHINTPFYGPCSIPRSGVIRMKTPSEGRVIETSFKISKYWIESRQSQDYRYLVSIMFAPSILGGYPTLQIGDLMMHGFPDPLTLAIWTIKTTIKHITGTASLQWLVLVLRRLLDPPINSNRNLEMLFSDPVCLNIFKPSSSSDKVKRMVLEYLTNMPNVKNSYFIEFLQLAASSQTDLANLLASMIPLNPLVGHAIMEATLPGRAMKVVSKVTKTSTLIGLALKNRETLNRFLEQELAEDQRAALRNKKPFTRLFYEFERNYLYGLLFNIANDTPITPHEEMCSYILADQLRERSWGSKITGVTVSVPMEMFSISNLSREKCSICILDKFPGAGYVLIKTSDLAAQDPEATRVQLGPFKPYLGGSTATKVKYEAGELKKIAPPLIHNALSLLQMINWSVEKESSLATLILDLYSSFTDYPVDLGIPLSSKEFPAFEHRFKAEGVSSGGSLSISYFHCTHITFITNYFKPNEFLKGESDNFTIFYQGLFSWASMIWSLRVNQHLITDNLTGIHLHWDCQDCMQPVYEGKLNIAADPSSWKNTTLFEPRKDNQYCWVSGSELDTKKRLLHVGQSIYNFIEPQHCTMITHCQACIFWLMSKNPLSSLGQIFDDTKLDMVSLPVNVAMKTNYSEVLTTFSLIRLVQIMSRQILTLDHPDHLSLQRLISSSIVQITSIPFAWFNCLHPLFLNSDSWISFHSKYPGLVPPLGTPPTSASKSVYLVACIKTLSTDWNNLDKLISSLSQLLENPIIKTSWVFFSPWNIWLIRQLLLDIKTRSPNKRTLSLLQTTRRMTNTGTDNLILTNDYHPAELYEQYKAQSDSESIPLTTYSGASFYEYFNSFRQISRIAIIDSSMDMTALFFDKTPLNKTPALSSHRVVMGQSPVDKLLQCPNAVSEIWSMNCKIVAGRSTIKKVQQSFGDINYKNHLFKQILLGTTSHYKLLSVLRWGLDNLLIPSKVDTILCLGDGVAGYTATLGQLFPQAQLFYQSKFDANNLSSSGLDNFIPASLLMIEGLISRVKGITESMEYNSDLTSANWTYPINPIEMLKVQLIVSDAELPYDTSTQLHVQYINNLLDIVKRTSATTIIVKTYLSSPHIVYILLGLFSINFKTVKMVRSFFSTQNNSEIFVIGCHQLKIETDLLRFHETESDIHILNYNLIESNFSKFLKKLSTTSAFSSSCRDFSRPYTSLLTGTLCFPDFKNQVSRICTQYFKLQKVRFPLDQIIEARSQFYLKEFFEAAASVHKFSVLTKKVAGIITQSILVWSLLATPADGQEDYILEFLSKGYIVFYTTLGGSWGVNFLLSKYFRDCYHCRMFKISELLQSKDFKALITKMGQYSNVSFPAIQSLVTTWESPRISYADEIEDWPSQLGKTCYPLAYIPKPSHKGGPIYLTKPTRGIDIASEIIQENVQEISSLSEESHNLESTLLVGSDKASSPILDYIRKQDSSYYQEAGREPKSSQSRRLPLSKEQLLIGCIGSNVMFDREDRS</sequence>
<dbReference type="InterPro" id="IPR025786">
    <property type="entry name" value="Mononega_L_MeTrfase"/>
</dbReference>
<keyword evidence="17" id="KW-1035">Host cytoplasm</keyword>
<keyword evidence="11" id="KW-0547">Nucleotide-binding</keyword>
<dbReference type="PROSITE" id="PS50526">
    <property type="entry name" value="RDRP_SSRNA_NEG_NONSEG"/>
    <property type="match status" value="1"/>
</dbReference>
<evidence type="ECO:0000256" key="7">
    <source>
        <dbReference type="ARBA" id="ARBA00022664"/>
    </source>
</evidence>
<dbReference type="InterPro" id="IPR026890">
    <property type="entry name" value="Mononeg_mRNAcap"/>
</dbReference>
<name>A0A7D7F1W3_9RHAB</name>
<keyword evidence="16" id="KW-0506">mRNA capping</keyword>
<evidence type="ECO:0000256" key="10">
    <source>
        <dbReference type="ARBA" id="ARBA00022695"/>
    </source>
</evidence>
<comment type="catalytic activity">
    <reaction evidence="20">
        <text>a 5'-end (5'-triphosphoguanosine)-(2'-O-methyladenylyl)-adenylyl-cytidylyl-adenosine in mRNA + S-adenosyl-L-methionine = a 5'-end (N(7)-methyl 5'-triphosphoguanosine)-(2'-O-methyladenylyl)-adenylyl-cytidylyl-adenosine in mRNA + S-adenosyl-L-homocysteine</text>
        <dbReference type="Rhea" id="RHEA:65440"/>
        <dbReference type="Rhea" id="RHEA-COMP:16798"/>
        <dbReference type="Rhea" id="RHEA-COMP:16801"/>
        <dbReference type="ChEBI" id="CHEBI:57856"/>
        <dbReference type="ChEBI" id="CHEBI:59789"/>
        <dbReference type="ChEBI" id="CHEBI:156482"/>
        <dbReference type="ChEBI" id="CHEBI:156483"/>
    </reaction>
</comment>
<dbReference type="GO" id="GO:0003968">
    <property type="term" value="F:RNA-directed RNA polymerase activity"/>
    <property type="evidence" value="ECO:0007669"/>
    <property type="project" value="UniProtKB-KW"/>
</dbReference>
<evidence type="ECO:0000256" key="2">
    <source>
        <dbReference type="ARBA" id="ARBA00004328"/>
    </source>
</evidence>
<evidence type="ECO:0000256" key="4">
    <source>
        <dbReference type="ARBA" id="ARBA00012582"/>
    </source>
</evidence>
<dbReference type="GO" id="GO:0005524">
    <property type="term" value="F:ATP binding"/>
    <property type="evidence" value="ECO:0007669"/>
    <property type="project" value="UniProtKB-KW"/>
</dbReference>
<evidence type="ECO:0000256" key="3">
    <source>
        <dbReference type="ARBA" id="ARBA00012494"/>
    </source>
</evidence>
<evidence type="ECO:0000256" key="11">
    <source>
        <dbReference type="ARBA" id="ARBA00022741"/>
    </source>
</evidence>
<evidence type="ECO:0000256" key="22">
    <source>
        <dbReference type="ARBA" id="ARBA00030436"/>
    </source>
</evidence>
<keyword evidence="6" id="KW-0489">Methyltransferase</keyword>
<organism evidence="29">
    <name type="scientific">Coleopteran rhabdo-related virus OKIAV29</name>
    <dbReference type="NCBI Taxonomy" id="2746289"/>
    <lineage>
        <taxon>Viruses</taxon>
        <taxon>Riboviria</taxon>
        <taxon>Orthornavirae</taxon>
        <taxon>Negarnaviricota</taxon>
        <taxon>Haploviricotina</taxon>
        <taxon>Monjiviricetes</taxon>
        <taxon>Mononegavirales</taxon>
        <taxon>Rhabdoviridae</taxon>
    </lineage>
</organism>
<dbReference type="GO" id="GO:0004482">
    <property type="term" value="F:mRNA 5'-cap (guanine-N7-)-methyltransferase activity"/>
    <property type="evidence" value="ECO:0007669"/>
    <property type="project" value="InterPro"/>
</dbReference>
<dbReference type="Pfam" id="PF00946">
    <property type="entry name" value="Mononeg_RNA_pol"/>
    <property type="match status" value="1"/>
</dbReference>
<dbReference type="InterPro" id="IPR039530">
    <property type="entry name" value="L_methyltransferase_rhabdo"/>
</dbReference>
<dbReference type="InterPro" id="IPR014023">
    <property type="entry name" value="Mononeg_RNA_pol_cat"/>
</dbReference>
<evidence type="ECO:0000256" key="16">
    <source>
        <dbReference type="ARBA" id="ARBA00023042"/>
    </source>
</evidence>
<comment type="catalytic activity">
    <reaction evidence="25">
        <text>a 5'-end (5'-triphosphoguanosine)-adenylyl-adenylyl-cytidylyl-adenosine in mRNA + 2 S-adenosyl-L-methionine = a 5'-end (N(7)-methyl 5'-triphosphoguanosine)-(2'-O-methyladenylyl)-adenylyl-cytidylyl-adenosine in mRNA + 2 S-adenosyl-L-homocysteine + H(+)</text>
        <dbReference type="Rhea" id="RHEA:65376"/>
        <dbReference type="Rhea" id="RHEA-COMP:16797"/>
        <dbReference type="Rhea" id="RHEA-COMP:16798"/>
        <dbReference type="ChEBI" id="CHEBI:15378"/>
        <dbReference type="ChEBI" id="CHEBI:57856"/>
        <dbReference type="ChEBI" id="CHEBI:59789"/>
        <dbReference type="ChEBI" id="CHEBI:156483"/>
        <dbReference type="ChEBI" id="CHEBI:156484"/>
        <dbReference type="EC" id="2.1.1.375"/>
    </reaction>
</comment>
<evidence type="ECO:0000256" key="23">
    <source>
        <dbReference type="ARBA" id="ARBA00031012"/>
    </source>
</evidence>
<accession>A0A7D7F1W3</accession>
<keyword evidence="9" id="KW-0949">S-adenosyl-L-methionine</keyword>
<evidence type="ECO:0000256" key="19">
    <source>
        <dbReference type="ARBA" id="ARBA00024494"/>
    </source>
</evidence>
<evidence type="ECO:0000256" key="20">
    <source>
        <dbReference type="ARBA" id="ARBA00024499"/>
    </source>
</evidence>
<evidence type="ECO:0000256" key="12">
    <source>
        <dbReference type="ARBA" id="ARBA00022801"/>
    </source>
</evidence>
<dbReference type="PROSITE" id="PS51590">
    <property type="entry name" value="SAM_MT_MNV_L"/>
    <property type="match status" value="1"/>
</dbReference>
<evidence type="ECO:0000313" key="29">
    <source>
        <dbReference type="EMBL" id="QMP82342.1"/>
    </source>
</evidence>
<keyword evidence="14" id="KW-0946">Virion</keyword>
<dbReference type="EMBL" id="MT153538">
    <property type="protein sequence ID" value="QMP82342.1"/>
    <property type="molecule type" value="Viral_cRNA"/>
</dbReference>
<evidence type="ECO:0000256" key="26">
    <source>
        <dbReference type="ARBA" id="ARBA00048548"/>
    </source>
</evidence>
<comment type="catalytic activity">
    <reaction evidence="24">
        <text>a 5'-end (5'-triphosphoguanosine)-adenylyl-adenylyl-cytidylyl-adenosine in mRNA + S-adenosyl-L-methionine = a 5'-end (5'-triphosphoguanosine)-(2'-O-methyladenylyl)-adenylyl-cytidylyl-adenosine in mRNA + S-adenosyl-L-homocysteine + H(+)</text>
        <dbReference type="Rhea" id="RHEA:65380"/>
        <dbReference type="Rhea" id="RHEA-COMP:16797"/>
        <dbReference type="Rhea" id="RHEA-COMP:16801"/>
        <dbReference type="ChEBI" id="CHEBI:15378"/>
        <dbReference type="ChEBI" id="CHEBI:57856"/>
        <dbReference type="ChEBI" id="CHEBI:59789"/>
        <dbReference type="ChEBI" id="CHEBI:156482"/>
        <dbReference type="ChEBI" id="CHEBI:156484"/>
    </reaction>
</comment>
<keyword evidence="18" id="KW-0511">Multifunctional enzyme</keyword>
<keyword evidence="5 29" id="KW-0696">RNA-directed RNA polymerase</keyword>
<keyword evidence="15" id="KW-0693">Viral RNA replication</keyword>
<keyword evidence="13" id="KW-0067">ATP-binding</keyword>
<evidence type="ECO:0000256" key="17">
    <source>
        <dbReference type="ARBA" id="ARBA00023200"/>
    </source>
</evidence>
<evidence type="ECO:0000256" key="14">
    <source>
        <dbReference type="ARBA" id="ARBA00022844"/>
    </source>
</evidence>
<keyword evidence="10" id="KW-0548">Nucleotidyltransferase</keyword>
<feature type="domain" description="RdRp catalytic" evidence="27">
    <location>
        <begin position="587"/>
        <end position="761"/>
    </location>
</feature>
<protein>
    <recommendedName>
        <fullName evidence="23">Replicase</fullName>
        <ecNumber evidence="21">2.1.1.375</ecNumber>
        <ecNumber evidence="3">2.7.7.48</ecNumber>
        <ecNumber evidence="4">2.7.7.88</ecNumber>
    </recommendedName>
    <alternativeName>
        <fullName evidence="22">Transcriptase</fullName>
    </alternativeName>
</protein>
<evidence type="ECO:0000256" key="13">
    <source>
        <dbReference type="ARBA" id="ARBA00022840"/>
    </source>
</evidence>